<proteinExistence type="predicted"/>
<evidence type="ECO:0000256" key="2">
    <source>
        <dbReference type="ARBA" id="ARBA00022771"/>
    </source>
</evidence>
<dbReference type="Proteomes" id="UP000266861">
    <property type="component" value="Unassembled WGS sequence"/>
</dbReference>
<dbReference type="OrthoDB" id="2307647at2759"/>
<gene>
    <name evidence="5" type="ORF">Glove_273g24</name>
</gene>
<comment type="caution">
    <text evidence="5">The sequence shown here is derived from an EMBL/GenBank/DDBJ whole genome shotgun (WGS) entry which is preliminary data.</text>
</comment>
<name>A0A397I402_9GLOM</name>
<accession>A0A397I402</accession>
<evidence type="ECO:0000259" key="4">
    <source>
        <dbReference type="Pfam" id="PF00641"/>
    </source>
</evidence>
<feature type="domain" description="RanBP2-type" evidence="4">
    <location>
        <begin position="111"/>
        <end position="138"/>
    </location>
</feature>
<keyword evidence="1" id="KW-0479">Metal-binding</keyword>
<evidence type="ECO:0000256" key="3">
    <source>
        <dbReference type="ARBA" id="ARBA00022833"/>
    </source>
</evidence>
<dbReference type="EMBL" id="PQFF01000250">
    <property type="protein sequence ID" value="RHZ70275.1"/>
    <property type="molecule type" value="Genomic_DNA"/>
</dbReference>
<dbReference type="GO" id="GO:0008270">
    <property type="term" value="F:zinc ion binding"/>
    <property type="evidence" value="ECO:0007669"/>
    <property type="project" value="UniProtKB-KW"/>
</dbReference>
<organism evidence="5 6">
    <name type="scientific">Diversispora epigaea</name>
    <dbReference type="NCBI Taxonomy" id="1348612"/>
    <lineage>
        <taxon>Eukaryota</taxon>
        <taxon>Fungi</taxon>
        <taxon>Fungi incertae sedis</taxon>
        <taxon>Mucoromycota</taxon>
        <taxon>Glomeromycotina</taxon>
        <taxon>Glomeromycetes</taxon>
        <taxon>Diversisporales</taxon>
        <taxon>Diversisporaceae</taxon>
        <taxon>Diversispora</taxon>
    </lineage>
</organism>
<reference evidence="5 6" key="1">
    <citation type="submission" date="2018-08" db="EMBL/GenBank/DDBJ databases">
        <title>Genome and evolution of the arbuscular mycorrhizal fungus Diversispora epigaea (formerly Glomus versiforme) and its bacterial endosymbionts.</title>
        <authorList>
            <person name="Sun X."/>
            <person name="Fei Z."/>
            <person name="Harrison M."/>
        </authorList>
    </citation>
    <scope>NUCLEOTIDE SEQUENCE [LARGE SCALE GENOMIC DNA]</scope>
    <source>
        <strain evidence="5 6">IT104</strain>
    </source>
</reference>
<keyword evidence="2" id="KW-0863">Zinc-finger</keyword>
<keyword evidence="6" id="KW-1185">Reference proteome</keyword>
<evidence type="ECO:0000256" key="1">
    <source>
        <dbReference type="ARBA" id="ARBA00022723"/>
    </source>
</evidence>
<dbReference type="InterPro" id="IPR001876">
    <property type="entry name" value="Znf_RanBP2"/>
</dbReference>
<dbReference type="Gene3D" id="4.10.1060.10">
    <property type="entry name" value="Zinc finger, RanBP2-type"/>
    <property type="match status" value="1"/>
</dbReference>
<keyword evidence="3" id="KW-0862">Zinc</keyword>
<evidence type="ECO:0000313" key="5">
    <source>
        <dbReference type="EMBL" id="RHZ70275.1"/>
    </source>
</evidence>
<dbReference type="Pfam" id="PF00641">
    <property type="entry name" value="Zn_ribbon_RanBP"/>
    <property type="match status" value="1"/>
</dbReference>
<dbReference type="AlphaFoldDB" id="A0A397I402"/>
<sequence>MAQVAKIQQLLQQLEISFDENSFRALFSHVIRNHESFDKDDWKDLIQFDKNWETLGFEKAKVIYSSVNTNKMRQGFKLSTKGFAFESEGKQAKTHPQHMHGEANSSNSISQWKCNKCGFNPNFVWRVKCYRCKAFRPDLDLESFDLNKVPQTALSAYDRRLLDSAIIWAKGDKAEEEVKALGYKYFDFLNGWSKTPAEVERCKKLGHKTRDNLYSLTGSRNLVRCDTCKYYYHYDCS</sequence>
<protein>
    <recommendedName>
        <fullName evidence="4">RanBP2-type domain-containing protein</fullName>
    </recommendedName>
</protein>
<evidence type="ECO:0000313" key="6">
    <source>
        <dbReference type="Proteomes" id="UP000266861"/>
    </source>
</evidence>